<gene>
    <name evidence="1" type="ORF">AURANDRAFT_67915</name>
</gene>
<evidence type="ECO:0000313" key="1">
    <source>
        <dbReference type="EMBL" id="EGB03574.1"/>
    </source>
</evidence>
<dbReference type="EMBL" id="GL833167">
    <property type="protein sequence ID" value="EGB03574.1"/>
    <property type="molecule type" value="Genomic_DNA"/>
</dbReference>
<accession>F0YMV0</accession>
<dbReference type="Proteomes" id="UP000002729">
    <property type="component" value="Unassembled WGS sequence"/>
</dbReference>
<dbReference type="KEGG" id="aaf:AURANDRAFT_67915"/>
<organism evidence="2">
    <name type="scientific">Aureococcus anophagefferens</name>
    <name type="common">Harmful bloom alga</name>
    <dbReference type="NCBI Taxonomy" id="44056"/>
    <lineage>
        <taxon>Eukaryota</taxon>
        <taxon>Sar</taxon>
        <taxon>Stramenopiles</taxon>
        <taxon>Ochrophyta</taxon>
        <taxon>Pelagophyceae</taxon>
        <taxon>Pelagomonadales</taxon>
        <taxon>Pelagomonadaceae</taxon>
        <taxon>Aureococcus</taxon>
    </lineage>
</organism>
<dbReference type="InParanoid" id="F0YMV0"/>
<reference evidence="1 2" key="1">
    <citation type="journal article" date="2011" name="Proc. Natl. Acad. Sci. U.S.A.">
        <title>Niche of harmful alga Aureococcus anophagefferens revealed through ecogenomics.</title>
        <authorList>
            <person name="Gobler C.J."/>
            <person name="Berry D.L."/>
            <person name="Dyhrman S.T."/>
            <person name="Wilhelm S.W."/>
            <person name="Salamov A."/>
            <person name="Lobanov A.V."/>
            <person name="Zhang Y."/>
            <person name="Collier J.L."/>
            <person name="Wurch L.L."/>
            <person name="Kustka A.B."/>
            <person name="Dill B.D."/>
            <person name="Shah M."/>
            <person name="VerBerkmoes N.C."/>
            <person name="Kuo A."/>
            <person name="Terry A."/>
            <person name="Pangilinan J."/>
            <person name="Lindquist E.A."/>
            <person name="Lucas S."/>
            <person name="Paulsen I.T."/>
            <person name="Hattenrath-Lehmann T.K."/>
            <person name="Talmage S.C."/>
            <person name="Walker E.A."/>
            <person name="Koch F."/>
            <person name="Burson A.M."/>
            <person name="Marcoval M.A."/>
            <person name="Tang Y.Z."/>
            <person name="Lecleir G.R."/>
            <person name="Coyne K.J."/>
            <person name="Berg G.M."/>
            <person name="Bertrand E.M."/>
            <person name="Saito M.A."/>
            <person name="Gladyshev V.N."/>
            <person name="Grigoriev I.V."/>
        </authorList>
    </citation>
    <scope>NUCLEOTIDE SEQUENCE [LARGE SCALE GENOMIC DNA]</scope>
    <source>
        <strain evidence="2">CCMP 1984</strain>
    </source>
</reference>
<dbReference type="AlphaFoldDB" id="F0YMV0"/>
<evidence type="ECO:0000313" key="2">
    <source>
        <dbReference type="Proteomes" id="UP000002729"/>
    </source>
</evidence>
<dbReference type="RefSeq" id="XP_009041724.1">
    <property type="nucleotide sequence ID" value="XM_009043476.1"/>
</dbReference>
<protein>
    <submittedName>
        <fullName evidence="1">Uncharacterized protein</fullName>
    </submittedName>
</protein>
<keyword evidence="2" id="KW-1185">Reference proteome</keyword>
<sequence>MTNYFDAAVRLGVWREYFSVTPAAEHDSGFRRVFADNHYLSWLYARCEATAMTVDVEDGNWMRASGFQRSPSRYMWRQNHGRTTQHAAALERAHEPVARGGLARAVADAAVRGRCAAVLAGAAAAAPATLVDVFAPEILRAERTVELLRTWFYHGRYVLEGLDAYLDDSERRSKEAADRELKARLFPGQHAAGQAALARLARLRRDRPDLDLAGDERRTRALARLYVKRRLRAAADRRYAFRPLAESDVCEGFVDAVGAFVEEEG</sequence>
<dbReference type="GeneID" id="20226492"/>
<name>F0YMV0_AURAN</name>
<proteinExistence type="predicted"/>